<dbReference type="Proteomes" id="UP000435649">
    <property type="component" value="Unassembled WGS sequence"/>
</dbReference>
<dbReference type="InterPro" id="IPR025051">
    <property type="entry name" value="DUF3990"/>
</dbReference>
<evidence type="ECO:0000313" key="1">
    <source>
        <dbReference type="EMBL" id="MST98819.1"/>
    </source>
</evidence>
<gene>
    <name evidence="1" type="ORF">FYJ85_17420</name>
</gene>
<name>A0A844G984_9BACT</name>
<keyword evidence="2" id="KW-1185">Reference proteome</keyword>
<reference evidence="1 2" key="1">
    <citation type="submission" date="2019-08" db="EMBL/GenBank/DDBJ databases">
        <title>In-depth cultivation of the pig gut microbiome towards novel bacterial diversity and tailored functional studies.</title>
        <authorList>
            <person name="Wylensek D."/>
            <person name="Hitch T.C.A."/>
            <person name="Clavel T."/>
        </authorList>
    </citation>
    <scope>NUCLEOTIDE SEQUENCE [LARGE SCALE GENOMIC DNA]</scope>
    <source>
        <strain evidence="1 2">BBE-744-WT-12</strain>
    </source>
</reference>
<dbReference type="AlphaFoldDB" id="A0A844G984"/>
<protein>
    <submittedName>
        <fullName evidence="1">DUF3990 domain-containing protein</fullName>
    </submittedName>
</protein>
<organism evidence="1 2">
    <name type="scientific">Victivallis lenta</name>
    <dbReference type="NCBI Taxonomy" id="2606640"/>
    <lineage>
        <taxon>Bacteria</taxon>
        <taxon>Pseudomonadati</taxon>
        <taxon>Lentisphaerota</taxon>
        <taxon>Lentisphaeria</taxon>
        <taxon>Victivallales</taxon>
        <taxon>Victivallaceae</taxon>
        <taxon>Victivallis</taxon>
    </lineage>
</organism>
<proteinExistence type="predicted"/>
<sequence>MGKQVATMIVYHGGYSEIRTPEVKPSRNNKDFGPGFYCTKLLPQAERWSRRFDTPVVNIYEYTPNLQLDILAFDQMTEEWLDFIVACRNGKPHPHDIVIGAMANDQIWNYVADFISGILTREQFWILAKFKHPTHQIAFCSEKALSCLSFQSSQEIAK</sequence>
<dbReference type="Pfam" id="PF13151">
    <property type="entry name" value="DUF3990"/>
    <property type="match status" value="1"/>
</dbReference>
<comment type="caution">
    <text evidence="1">The sequence shown here is derived from an EMBL/GenBank/DDBJ whole genome shotgun (WGS) entry which is preliminary data.</text>
</comment>
<evidence type="ECO:0000313" key="2">
    <source>
        <dbReference type="Proteomes" id="UP000435649"/>
    </source>
</evidence>
<dbReference type="EMBL" id="VUNS01000024">
    <property type="protein sequence ID" value="MST98819.1"/>
    <property type="molecule type" value="Genomic_DNA"/>
</dbReference>
<accession>A0A844G984</accession>